<feature type="compositionally biased region" description="Basic residues" evidence="5">
    <location>
        <begin position="376"/>
        <end position="389"/>
    </location>
</feature>
<feature type="compositionally biased region" description="Basic and acidic residues" evidence="5">
    <location>
        <begin position="336"/>
        <end position="346"/>
    </location>
</feature>
<dbReference type="EMBL" id="JAEPRB010000026">
    <property type="protein sequence ID" value="KAG2225547.1"/>
    <property type="molecule type" value="Genomic_DNA"/>
</dbReference>
<feature type="compositionally biased region" description="Acidic residues" evidence="5">
    <location>
        <begin position="91"/>
        <end position="106"/>
    </location>
</feature>
<dbReference type="CDD" id="cd12307">
    <property type="entry name" value="RRM_NIFK_like"/>
    <property type="match status" value="1"/>
</dbReference>
<feature type="compositionally biased region" description="Basic and acidic residues" evidence="5">
    <location>
        <begin position="126"/>
        <end position="137"/>
    </location>
</feature>
<evidence type="ECO:0000256" key="2">
    <source>
        <dbReference type="ARBA" id="ARBA00022884"/>
    </source>
</evidence>
<protein>
    <recommendedName>
        <fullName evidence="6">RRM domain-containing protein</fullName>
    </recommendedName>
</protein>
<gene>
    <name evidence="7" type="ORF">INT45_013658</name>
</gene>
<dbReference type="InterPro" id="IPR035979">
    <property type="entry name" value="RBD_domain_sf"/>
</dbReference>
<name>A0A8H7VNK1_9FUNG</name>
<accession>A0A8H7VNK1</accession>
<dbReference type="PANTHER" id="PTHR46754">
    <property type="entry name" value="MKI67 FHA DOMAIN-INTERACTING NUCLEOLAR PHOSPHOPROTEIN"/>
    <property type="match status" value="1"/>
</dbReference>
<feature type="compositionally biased region" description="Basic and acidic residues" evidence="5">
    <location>
        <begin position="34"/>
        <end position="65"/>
    </location>
</feature>
<dbReference type="PROSITE" id="PS50102">
    <property type="entry name" value="RRM"/>
    <property type="match status" value="1"/>
</dbReference>
<sequence>MPPKTKASARRTENKTTNGTAQKRSVRGGNQTAEIKKNAKAQESKPIKKGKAVKEVVEEEQSVKESDEENEELMTEEQEEALRKEILGDMASDDEESDDEEKEDDQAISGDAFNSADDVISLDPEQVEKSKEETKAKFDKKKKAPVTTEKEDERGVIYLGRIPHGFYEDEMKGYFSQFGTVSQLRLARNKRGQPKHYGFIEFESAQVADIVADTMDNYLLLGHILQCKVLPKESIHPNLFKGTSKRFRKVNPSIIQQKKHNQTRSEEKQKKRIIDLLKAENERRKKIKELGIDYEFPGYTAEYEKYKEIKSKETKPESEAADDKKNKTGKAAPKATKTEKTEEKPNANKRKRNQKAEPVAEVQKKEVAEAATPATKKAKRTSKPRAAKK</sequence>
<comment type="subcellular location">
    <subcellularLocation>
        <location evidence="1">Nucleus</location>
        <location evidence="1">Nucleolus</location>
    </subcellularLocation>
</comment>
<evidence type="ECO:0000256" key="3">
    <source>
        <dbReference type="ARBA" id="ARBA00023242"/>
    </source>
</evidence>
<feature type="compositionally biased region" description="Acidic residues" evidence="5">
    <location>
        <begin position="66"/>
        <end position="79"/>
    </location>
</feature>
<dbReference type="InterPro" id="IPR012677">
    <property type="entry name" value="Nucleotide-bd_a/b_plait_sf"/>
</dbReference>
<keyword evidence="2 4" id="KW-0694">RNA-binding</keyword>
<evidence type="ECO:0000259" key="6">
    <source>
        <dbReference type="PROSITE" id="PS50102"/>
    </source>
</evidence>
<evidence type="ECO:0000313" key="8">
    <source>
        <dbReference type="Proteomes" id="UP000646827"/>
    </source>
</evidence>
<evidence type="ECO:0000256" key="1">
    <source>
        <dbReference type="ARBA" id="ARBA00004604"/>
    </source>
</evidence>
<feature type="region of interest" description="Disordered" evidence="5">
    <location>
        <begin position="309"/>
        <end position="389"/>
    </location>
</feature>
<proteinExistence type="predicted"/>
<feature type="region of interest" description="Disordered" evidence="5">
    <location>
        <begin position="1"/>
        <end position="142"/>
    </location>
</feature>
<dbReference type="SUPFAM" id="SSF54928">
    <property type="entry name" value="RNA-binding domain, RBD"/>
    <property type="match status" value="1"/>
</dbReference>
<dbReference type="AlphaFoldDB" id="A0A8H7VNK1"/>
<organism evidence="7 8">
    <name type="scientific">Circinella minor</name>
    <dbReference type="NCBI Taxonomy" id="1195481"/>
    <lineage>
        <taxon>Eukaryota</taxon>
        <taxon>Fungi</taxon>
        <taxon>Fungi incertae sedis</taxon>
        <taxon>Mucoromycota</taxon>
        <taxon>Mucoromycotina</taxon>
        <taxon>Mucoromycetes</taxon>
        <taxon>Mucorales</taxon>
        <taxon>Lichtheimiaceae</taxon>
        <taxon>Circinella</taxon>
    </lineage>
</organism>
<keyword evidence="3" id="KW-0539">Nucleus</keyword>
<feature type="domain" description="RRM" evidence="6">
    <location>
        <begin position="155"/>
        <end position="232"/>
    </location>
</feature>
<reference evidence="7 8" key="1">
    <citation type="submission" date="2020-12" db="EMBL/GenBank/DDBJ databases">
        <title>Metabolic potential, ecology and presence of endohyphal bacteria is reflected in genomic diversity of Mucoromycotina.</title>
        <authorList>
            <person name="Muszewska A."/>
            <person name="Okrasinska A."/>
            <person name="Steczkiewicz K."/>
            <person name="Drgas O."/>
            <person name="Orlowska M."/>
            <person name="Perlinska-Lenart U."/>
            <person name="Aleksandrzak-Piekarczyk T."/>
            <person name="Szatraj K."/>
            <person name="Zielenkiewicz U."/>
            <person name="Pilsyk S."/>
            <person name="Malc E."/>
            <person name="Mieczkowski P."/>
            <person name="Kruszewska J.S."/>
            <person name="Biernat P."/>
            <person name="Pawlowska J."/>
        </authorList>
    </citation>
    <scope>NUCLEOTIDE SEQUENCE [LARGE SCALE GENOMIC DNA]</scope>
    <source>
        <strain evidence="7 8">CBS 142.35</strain>
    </source>
</reference>
<feature type="compositionally biased region" description="Polar residues" evidence="5">
    <location>
        <begin position="15"/>
        <end position="33"/>
    </location>
</feature>
<dbReference type="OrthoDB" id="21467at2759"/>
<comment type="caution">
    <text evidence="7">The sequence shown here is derived from an EMBL/GenBank/DDBJ whole genome shotgun (WGS) entry which is preliminary data.</text>
</comment>
<keyword evidence="8" id="KW-1185">Reference proteome</keyword>
<dbReference type="GO" id="GO:0003723">
    <property type="term" value="F:RNA binding"/>
    <property type="evidence" value="ECO:0007669"/>
    <property type="project" value="UniProtKB-UniRule"/>
</dbReference>
<dbReference type="InterPro" id="IPR000504">
    <property type="entry name" value="RRM_dom"/>
</dbReference>
<dbReference type="GO" id="GO:0005730">
    <property type="term" value="C:nucleolus"/>
    <property type="evidence" value="ECO:0007669"/>
    <property type="project" value="UniProtKB-SubCell"/>
</dbReference>
<dbReference type="Pfam" id="PF00076">
    <property type="entry name" value="RRM_1"/>
    <property type="match status" value="1"/>
</dbReference>
<dbReference type="Proteomes" id="UP000646827">
    <property type="component" value="Unassembled WGS sequence"/>
</dbReference>
<evidence type="ECO:0000313" key="7">
    <source>
        <dbReference type="EMBL" id="KAG2225547.1"/>
    </source>
</evidence>
<feature type="compositionally biased region" description="Basic and acidic residues" evidence="5">
    <location>
        <begin position="309"/>
        <end position="326"/>
    </location>
</feature>
<dbReference type="SMART" id="SM00360">
    <property type="entry name" value="RRM"/>
    <property type="match status" value="1"/>
</dbReference>
<evidence type="ECO:0000256" key="5">
    <source>
        <dbReference type="SAM" id="MobiDB-lite"/>
    </source>
</evidence>
<evidence type="ECO:0000256" key="4">
    <source>
        <dbReference type="PROSITE-ProRule" id="PRU00176"/>
    </source>
</evidence>
<dbReference type="Gene3D" id="3.30.70.330">
    <property type="match status" value="1"/>
</dbReference>